<evidence type="ECO:0000256" key="6">
    <source>
        <dbReference type="ARBA" id="ARBA00022989"/>
    </source>
</evidence>
<keyword evidence="5" id="KW-0029">Amino-acid transport</keyword>
<evidence type="ECO:0000256" key="5">
    <source>
        <dbReference type="ARBA" id="ARBA00022970"/>
    </source>
</evidence>
<evidence type="ECO:0000256" key="1">
    <source>
        <dbReference type="ARBA" id="ARBA00004651"/>
    </source>
</evidence>
<keyword evidence="4 9" id="KW-0812">Transmembrane</keyword>
<keyword evidence="2" id="KW-0813">Transport</keyword>
<feature type="transmembrane region" description="Helical" evidence="9">
    <location>
        <begin position="12"/>
        <end position="33"/>
    </location>
</feature>
<feature type="transmembrane region" description="Helical" evidence="9">
    <location>
        <begin position="260"/>
        <end position="282"/>
    </location>
</feature>
<dbReference type="PANTHER" id="PTHR11795">
    <property type="entry name" value="BRANCHED-CHAIN AMINO ACID TRANSPORT SYSTEM PERMEASE PROTEIN LIVH"/>
    <property type="match status" value="1"/>
</dbReference>
<evidence type="ECO:0000313" key="11">
    <source>
        <dbReference type="Proteomes" id="UP001595912"/>
    </source>
</evidence>
<feature type="transmembrane region" description="Helical" evidence="9">
    <location>
        <begin position="193"/>
        <end position="217"/>
    </location>
</feature>
<dbReference type="InterPro" id="IPR001851">
    <property type="entry name" value="ABC_transp_permease"/>
</dbReference>
<dbReference type="InterPro" id="IPR052157">
    <property type="entry name" value="BCAA_transport_permease"/>
</dbReference>
<dbReference type="EMBL" id="JBHSIU010000071">
    <property type="protein sequence ID" value="MFC5005383.1"/>
    <property type="molecule type" value="Genomic_DNA"/>
</dbReference>
<dbReference type="Pfam" id="PF02653">
    <property type="entry name" value="BPD_transp_2"/>
    <property type="match status" value="1"/>
</dbReference>
<keyword evidence="11" id="KW-1185">Reference proteome</keyword>
<dbReference type="Proteomes" id="UP001595912">
    <property type="component" value="Unassembled WGS sequence"/>
</dbReference>
<keyword evidence="3" id="KW-1003">Cell membrane</keyword>
<reference evidence="11" key="1">
    <citation type="journal article" date="2019" name="Int. J. Syst. Evol. Microbiol.">
        <title>The Global Catalogue of Microorganisms (GCM) 10K type strain sequencing project: providing services to taxonomists for standard genome sequencing and annotation.</title>
        <authorList>
            <consortium name="The Broad Institute Genomics Platform"/>
            <consortium name="The Broad Institute Genome Sequencing Center for Infectious Disease"/>
            <person name="Wu L."/>
            <person name="Ma J."/>
        </authorList>
    </citation>
    <scope>NUCLEOTIDE SEQUENCE [LARGE SCALE GENOMIC DNA]</scope>
    <source>
        <strain evidence="11">CGMCC 4.7152</strain>
    </source>
</reference>
<dbReference type="CDD" id="cd06582">
    <property type="entry name" value="TM_PBP1_LivH_like"/>
    <property type="match status" value="1"/>
</dbReference>
<accession>A0ABV9WA94</accession>
<gene>
    <name evidence="10" type="ORF">ACFPIJ_47075</name>
</gene>
<dbReference type="PANTHER" id="PTHR11795:SF442">
    <property type="entry name" value="ABC TRANSPORTER ATP-BINDING PROTEIN"/>
    <property type="match status" value="1"/>
</dbReference>
<sequence>MGPLNALDVYLIPVIDGVAYGLLLFTLAAPLTLVFGAGGVLNLAHGSLYAVGAYAAALISDGSWTSLAIAAAAGTLAGAAGGALLSAALMPVTGRGHLAQALLTFGVALVAGAALVLAFGPDNLRPTVPAGLDTTVTLAGHRYPAYRLAFIAISAILAGGGWLALARSRAGARLRAMVDDPHMLACLGTNPHTVLAAVLTAGGALAGLAGVLGAPIIGPGPGTADTVLLLSLVIVVVGGLGSVGGAVTAAVGVGQVQSLGVVLAPTWTPYLLFAAMALTLLVRRQPLQIGGHA</sequence>
<comment type="similarity">
    <text evidence="8">Belongs to the binding-protein-dependent transport system permease family. LivHM subfamily.</text>
</comment>
<evidence type="ECO:0000256" key="4">
    <source>
        <dbReference type="ARBA" id="ARBA00022692"/>
    </source>
</evidence>
<proteinExistence type="inferred from homology"/>
<name>A0ABV9WA94_9ACTN</name>
<evidence type="ECO:0000256" key="8">
    <source>
        <dbReference type="ARBA" id="ARBA00037998"/>
    </source>
</evidence>
<evidence type="ECO:0000256" key="3">
    <source>
        <dbReference type="ARBA" id="ARBA00022475"/>
    </source>
</evidence>
<feature type="transmembrane region" description="Helical" evidence="9">
    <location>
        <begin position="66"/>
        <end position="89"/>
    </location>
</feature>
<dbReference type="RefSeq" id="WP_380126019.1">
    <property type="nucleotide sequence ID" value="NZ_JBHSIU010000071.1"/>
</dbReference>
<evidence type="ECO:0000256" key="7">
    <source>
        <dbReference type="ARBA" id="ARBA00023136"/>
    </source>
</evidence>
<feature type="transmembrane region" description="Helical" evidence="9">
    <location>
        <begin position="229"/>
        <end position="253"/>
    </location>
</feature>
<feature type="transmembrane region" description="Helical" evidence="9">
    <location>
        <begin position="101"/>
        <end position="120"/>
    </location>
</feature>
<keyword evidence="7 9" id="KW-0472">Membrane</keyword>
<comment type="caution">
    <text evidence="10">The sequence shown here is derived from an EMBL/GenBank/DDBJ whole genome shotgun (WGS) entry which is preliminary data.</text>
</comment>
<evidence type="ECO:0000256" key="9">
    <source>
        <dbReference type="SAM" id="Phobius"/>
    </source>
</evidence>
<comment type="subcellular location">
    <subcellularLocation>
        <location evidence="1">Cell membrane</location>
        <topology evidence="1">Multi-pass membrane protein</topology>
    </subcellularLocation>
</comment>
<keyword evidence="6 9" id="KW-1133">Transmembrane helix</keyword>
<protein>
    <submittedName>
        <fullName evidence="10">Branched-chain amino acid ABC transporter permease</fullName>
    </submittedName>
</protein>
<evidence type="ECO:0000313" key="10">
    <source>
        <dbReference type="EMBL" id="MFC5005383.1"/>
    </source>
</evidence>
<feature type="transmembrane region" description="Helical" evidence="9">
    <location>
        <begin position="145"/>
        <end position="165"/>
    </location>
</feature>
<evidence type="ECO:0000256" key="2">
    <source>
        <dbReference type="ARBA" id="ARBA00022448"/>
    </source>
</evidence>
<organism evidence="10 11">
    <name type="scientific">Dactylosporangium cerinum</name>
    <dbReference type="NCBI Taxonomy" id="1434730"/>
    <lineage>
        <taxon>Bacteria</taxon>
        <taxon>Bacillati</taxon>
        <taxon>Actinomycetota</taxon>
        <taxon>Actinomycetes</taxon>
        <taxon>Micromonosporales</taxon>
        <taxon>Micromonosporaceae</taxon>
        <taxon>Dactylosporangium</taxon>
    </lineage>
</organism>